<comment type="caution">
    <text evidence="1">The sequence shown here is derived from an EMBL/GenBank/DDBJ whole genome shotgun (WGS) entry which is preliminary data.</text>
</comment>
<reference evidence="1 2" key="1">
    <citation type="submission" date="2016-02" db="EMBL/GenBank/DDBJ databases">
        <title>Band-tailed pigeon sequencing and assembly.</title>
        <authorList>
            <person name="Soares A.E."/>
            <person name="Novak B.J."/>
            <person name="Rice E.S."/>
            <person name="O'Connell B."/>
            <person name="Chang D."/>
            <person name="Weber S."/>
            <person name="Shapiro B."/>
        </authorList>
    </citation>
    <scope>NUCLEOTIDE SEQUENCE [LARGE SCALE GENOMIC DNA]</scope>
    <source>
        <strain evidence="1">BTP2013</strain>
        <tissue evidence="1">Blood</tissue>
    </source>
</reference>
<evidence type="ECO:0000313" key="2">
    <source>
        <dbReference type="Proteomes" id="UP000190648"/>
    </source>
</evidence>
<keyword evidence="2" id="KW-1185">Reference proteome</keyword>
<evidence type="ECO:0000313" key="1">
    <source>
        <dbReference type="EMBL" id="OPJ84034.1"/>
    </source>
</evidence>
<proteinExistence type="predicted"/>
<dbReference type="Proteomes" id="UP000190648">
    <property type="component" value="Unassembled WGS sequence"/>
</dbReference>
<protein>
    <submittedName>
        <fullName evidence="1">Uncharacterized protein</fullName>
    </submittedName>
</protein>
<sequence>MSGSATLPHTVLSGCIGIGKYEFMWNVVFMVHVTHPSRRGKGSSAQLHSLGVSLESEATLCVNVRLEPEENLLENLVYKTAPFDYSTAINRVVTYLGTRVPNPSSHQFGAGLLSATASSGFRAVECVQM</sequence>
<dbReference type="EMBL" id="LSYS01003057">
    <property type="protein sequence ID" value="OPJ84034.1"/>
    <property type="molecule type" value="Genomic_DNA"/>
</dbReference>
<accession>A0A1V4KHX4</accession>
<organism evidence="1 2">
    <name type="scientific">Patagioenas fasciata monilis</name>
    <dbReference type="NCBI Taxonomy" id="372326"/>
    <lineage>
        <taxon>Eukaryota</taxon>
        <taxon>Metazoa</taxon>
        <taxon>Chordata</taxon>
        <taxon>Craniata</taxon>
        <taxon>Vertebrata</taxon>
        <taxon>Euteleostomi</taxon>
        <taxon>Archelosauria</taxon>
        <taxon>Archosauria</taxon>
        <taxon>Dinosauria</taxon>
        <taxon>Saurischia</taxon>
        <taxon>Theropoda</taxon>
        <taxon>Coelurosauria</taxon>
        <taxon>Aves</taxon>
        <taxon>Neognathae</taxon>
        <taxon>Neoaves</taxon>
        <taxon>Columbimorphae</taxon>
        <taxon>Columbiformes</taxon>
        <taxon>Columbidae</taxon>
        <taxon>Patagioenas</taxon>
    </lineage>
</organism>
<gene>
    <name evidence="1" type="ORF">AV530_015551</name>
</gene>
<dbReference type="AlphaFoldDB" id="A0A1V4KHX4"/>
<name>A0A1V4KHX4_PATFA</name>